<protein>
    <recommendedName>
        <fullName evidence="2">Restriction endonuclease type IV Mrr domain-containing protein</fullName>
    </recommendedName>
</protein>
<sequence>MATEAEYRRRIQTLDREGLLNLWDQIRGRTTGETNWAPGKAFEYLILRAFEIEGADVVWPYSVDVDGDVVEQIDGAIHFDGLSVICESKDYSRAIAIEPIAKLRNQLARRPAATIGSVFVSTTFTVPAITLAAFSAPQTILLWTGEQIGYALTEGNFRDWLRRKYRDAVENGYPSLTNYQNVSDVT</sequence>
<dbReference type="Proteomes" id="UP000317318">
    <property type="component" value="Chromosome"/>
</dbReference>
<reference evidence="3 4" key="1">
    <citation type="submission" date="2019-02" db="EMBL/GenBank/DDBJ databases">
        <title>Deep-cultivation of Planctomycetes and their phenomic and genomic characterization uncovers novel biology.</title>
        <authorList>
            <person name="Wiegand S."/>
            <person name="Jogler M."/>
            <person name="Boedeker C."/>
            <person name="Pinto D."/>
            <person name="Vollmers J."/>
            <person name="Rivas-Marin E."/>
            <person name="Kohn T."/>
            <person name="Peeters S.H."/>
            <person name="Heuer A."/>
            <person name="Rast P."/>
            <person name="Oberbeckmann S."/>
            <person name="Bunk B."/>
            <person name="Jeske O."/>
            <person name="Meyerdierks A."/>
            <person name="Storesund J.E."/>
            <person name="Kallscheuer N."/>
            <person name="Luecker S."/>
            <person name="Lage O.M."/>
            <person name="Pohl T."/>
            <person name="Merkel B.J."/>
            <person name="Hornburger P."/>
            <person name="Mueller R.-W."/>
            <person name="Bruemmer F."/>
            <person name="Labrenz M."/>
            <person name="Spormann A.M."/>
            <person name="Op den Camp H."/>
            <person name="Overmann J."/>
            <person name="Amann R."/>
            <person name="Jetten M.S.M."/>
            <person name="Mascher T."/>
            <person name="Medema M.H."/>
            <person name="Devos D.P."/>
            <person name="Kaster A.-K."/>
            <person name="Ovreas L."/>
            <person name="Rohde M."/>
            <person name="Galperin M.Y."/>
            <person name="Jogler C."/>
        </authorList>
    </citation>
    <scope>NUCLEOTIDE SEQUENCE [LARGE SCALE GENOMIC DNA]</scope>
    <source>
        <strain evidence="3 4">Pan189</strain>
    </source>
</reference>
<evidence type="ECO:0000256" key="1">
    <source>
        <dbReference type="SAM" id="Phobius"/>
    </source>
</evidence>
<dbReference type="InterPro" id="IPR007560">
    <property type="entry name" value="Restrct_endonuc_IV_Mrr"/>
</dbReference>
<evidence type="ECO:0000313" key="3">
    <source>
        <dbReference type="EMBL" id="QDT38483.1"/>
    </source>
</evidence>
<keyword evidence="4" id="KW-1185">Reference proteome</keyword>
<organism evidence="3 4">
    <name type="scientific">Stratiformator vulcanicus</name>
    <dbReference type="NCBI Taxonomy" id="2527980"/>
    <lineage>
        <taxon>Bacteria</taxon>
        <taxon>Pseudomonadati</taxon>
        <taxon>Planctomycetota</taxon>
        <taxon>Planctomycetia</taxon>
        <taxon>Planctomycetales</taxon>
        <taxon>Planctomycetaceae</taxon>
        <taxon>Stratiformator</taxon>
    </lineage>
</organism>
<keyword evidence="1" id="KW-1133">Transmembrane helix</keyword>
<feature type="transmembrane region" description="Helical" evidence="1">
    <location>
        <begin position="112"/>
        <end position="134"/>
    </location>
</feature>
<name>A0A517R3S1_9PLAN</name>
<dbReference type="GO" id="GO:0009307">
    <property type="term" value="P:DNA restriction-modification system"/>
    <property type="evidence" value="ECO:0007669"/>
    <property type="project" value="InterPro"/>
</dbReference>
<dbReference type="OrthoDB" id="483959at2"/>
<dbReference type="Pfam" id="PF04471">
    <property type="entry name" value="Mrr_cat"/>
    <property type="match status" value="1"/>
</dbReference>
<feature type="domain" description="Restriction endonuclease type IV Mrr" evidence="2">
    <location>
        <begin position="39"/>
        <end position="148"/>
    </location>
</feature>
<dbReference type="EMBL" id="CP036268">
    <property type="protein sequence ID" value="QDT38483.1"/>
    <property type="molecule type" value="Genomic_DNA"/>
</dbReference>
<accession>A0A517R3S1</accession>
<dbReference type="KEGG" id="svp:Pan189_28770"/>
<gene>
    <name evidence="3" type="ORF">Pan189_28770</name>
</gene>
<dbReference type="AlphaFoldDB" id="A0A517R3S1"/>
<dbReference type="SUPFAM" id="SSF52980">
    <property type="entry name" value="Restriction endonuclease-like"/>
    <property type="match status" value="1"/>
</dbReference>
<keyword evidence="1" id="KW-0812">Transmembrane</keyword>
<keyword evidence="1" id="KW-0472">Membrane</keyword>
<dbReference type="RefSeq" id="WP_145364586.1">
    <property type="nucleotide sequence ID" value="NZ_CP036268.1"/>
</dbReference>
<evidence type="ECO:0000313" key="4">
    <source>
        <dbReference type="Proteomes" id="UP000317318"/>
    </source>
</evidence>
<dbReference type="InterPro" id="IPR011335">
    <property type="entry name" value="Restrct_endonuc-II-like"/>
</dbReference>
<dbReference type="GO" id="GO:0004519">
    <property type="term" value="F:endonuclease activity"/>
    <property type="evidence" value="ECO:0007669"/>
    <property type="project" value="InterPro"/>
</dbReference>
<evidence type="ECO:0000259" key="2">
    <source>
        <dbReference type="Pfam" id="PF04471"/>
    </source>
</evidence>
<proteinExistence type="predicted"/>
<dbReference type="GO" id="GO:0003677">
    <property type="term" value="F:DNA binding"/>
    <property type="evidence" value="ECO:0007669"/>
    <property type="project" value="InterPro"/>
</dbReference>